<dbReference type="AlphaFoldDB" id="A0A4Y2FRB0"/>
<name>A0A4Y2FRB0_ARAVE</name>
<sequence>MTEAGVLVPNYKVTAGPLPKKVHARPVRSLDEVVFLVHLVAFRKRNTGPLSHKCSNILLRDITGEEPRAPHYCTNNQEREPAYLYGDFSYPHICCAPGRRVWMFKEEAYS</sequence>
<keyword evidence="2" id="KW-1185">Reference proteome</keyword>
<dbReference type="EMBL" id="BGPR01001008">
    <property type="protein sequence ID" value="GBM42879.1"/>
    <property type="molecule type" value="Genomic_DNA"/>
</dbReference>
<protein>
    <submittedName>
        <fullName evidence="1">Uncharacterized protein</fullName>
    </submittedName>
</protein>
<comment type="caution">
    <text evidence="1">The sequence shown here is derived from an EMBL/GenBank/DDBJ whole genome shotgun (WGS) entry which is preliminary data.</text>
</comment>
<accession>A0A4Y2FRB0</accession>
<evidence type="ECO:0000313" key="2">
    <source>
        <dbReference type="Proteomes" id="UP000499080"/>
    </source>
</evidence>
<proteinExistence type="predicted"/>
<organism evidence="1 2">
    <name type="scientific">Araneus ventricosus</name>
    <name type="common">Orbweaver spider</name>
    <name type="synonym">Epeira ventricosa</name>
    <dbReference type="NCBI Taxonomy" id="182803"/>
    <lineage>
        <taxon>Eukaryota</taxon>
        <taxon>Metazoa</taxon>
        <taxon>Ecdysozoa</taxon>
        <taxon>Arthropoda</taxon>
        <taxon>Chelicerata</taxon>
        <taxon>Arachnida</taxon>
        <taxon>Araneae</taxon>
        <taxon>Araneomorphae</taxon>
        <taxon>Entelegynae</taxon>
        <taxon>Araneoidea</taxon>
        <taxon>Araneidae</taxon>
        <taxon>Araneus</taxon>
    </lineage>
</organism>
<gene>
    <name evidence="1" type="ORF">AVEN_245704_1</name>
</gene>
<reference evidence="1 2" key="1">
    <citation type="journal article" date="2019" name="Sci. Rep.">
        <title>Orb-weaving spider Araneus ventricosus genome elucidates the spidroin gene catalogue.</title>
        <authorList>
            <person name="Kono N."/>
            <person name="Nakamura H."/>
            <person name="Ohtoshi R."/>
            <person name="Moran D.A.P."/>
            <person name="Shinohara A."/>
            <person name="Yoshida Y."/>
            <person name="Fujiwara M."/>
            <person name="Mori M."/>
            <person name="Tomita M."/>
            <person name="Arakawa K."/>
        </authorList>
    </citation>
    <scope>NUCLEOTIDE SEQUENCE [LARGE SCALE GENOMIC DNA]</scope>
</reference>
<evidence type="ECO:0000313" key="1">
    <source>
        <dbReference type="EMBL" id="GBM42879.1"/>
    </source>
</evidence>
<dbReference type="Proteomes" id="UP000499080">
    <property type="component" value="Unassembled WGS sequence"/>
</dbReference>